<dbReference type="Proteomes" id="UP001189429">
    <property type="component" value="Unassembled WGS sequence"/>
</dbReference>
<evidence type="ECO:0000256" key="1">
    <source>
        <dbReference type="SAM" id="MobiDB-lite"/>
    </source>
</evidence>
<evidence type="ECO:0000313" key="3">
    <source>
        <dbReference type="Proteomes" id="UP001189429"/>
    </source>
</evidence>
<reference evidence="2" key="1">
    <citation type="submission" date="2023-10" db="EMBL/GenBank/DDBJ databases">
        <authorList>
            <person name="Chen Y."/>
            <person name="Shah S."/>
            <person name="Dougan E. K."/>
            <person name="Thang M."/>
            <person name="Chan C."/>
        </authorList>
    </citation>
    <scope>NUCLEOTIDE SEQUENCE [LARGE SCALE GENOMIC DNA]</scope>
</reference>
<protein>
    <recommendedName>
        <fullName evidence="4">AP2/ERF domain-containing protein</fullName>
    </recommendedName>
</protein>
<sequence length="567" mass="58198">MKAAAPLETLGPEALEALEAVLPEDAPAGHAAWERVVLDSAGKRSKFRVGPHSFQATLGCCLTEAATLRVARALFVKASSGESKERVGEFRDEVYARIRGIRGARGGDGPAAPPVGIVGAAGAGGGAGAGVGPLGAAPSGSPPGRSPQARPDGQQGAPVRGPSDSPPGDVPVARPAGSPLVRGASAAPPAATGEDAPEGHEAWGKTWYERRKGVVCLSLGALGVRRADGSPVWFQTTVSACGGSVEEAQRVARLCYLRFAEGAGPEEVKAYRKALYGALRGAAAGPAAPAGEAAARRGKRRAARALGAEGGAAEQKRRFQDGALKEKRARLDEGAPGATRSGWLRTQGCPEGSLLVEGRSPGKKNASINGVYARRAEGFGGHWAYEKVGSATAPRFLYYWAEKSRWKIDSRLPSDKGGFAYLKVAGVRSPALVGPGHQWHVCDGSNQGYSKDPGVRCSELAPVPEPAAPSTAAPGGEETAARSRRSSDESSAGSDDDSDSDSDGSDDGSSCASEGLRSARPEGPSLASGVRAAGTVRARACAKMMARSGLRCVCHFRLAWTCPGVAK</sequence>
<name>A0ABN9U2C2_9DINO</name>
<organism evidence="2 3">
    <name type="scientific">Prorocentrum cordatum</name>
    <dbReference type="NCBI Taxonomy" id="2364126"/>
    <lineage>
        <taxon>Eukaryota</taxon>
        <taxon>Sar</taxon>
        <taxon>Alveolata</taxon>
        <taxon>Dinophyceae</taxon>
        <taxon>Prorocentrales</taxon>
        <taxon>Prorocentraceae</taxon>
        <taxon>Prorocentrum</taxon>
    </lineage>
</organism>
<proteinExistence type="predicted"/>
<keyword evidence="3" id="KW-1185">Reference proteome</keyword>
<feature type="compositionally biased region" description="Low complexity" evidence="1">
    <location>
        <begin position="304"/>
        <end position="313"/>
    </location>
</feature>
<feature type="region of interest" description="Disordered" evidence="1">
    <location>
        <begin position="292"/>
        <end position="346"/>
    </location>
</feature>
<feature type="region of interest" description="Disordered" evidence="1">
    <location>
        <begin position="453"/>
        <end position="531"/>
    </location>
</feature>
<evidence type="ECO:0008006" key="4">
    <source>
        <dbReference type="Google" id="ProtNLM"/>
    </source>
</evidence>
<evidence type="ECO:0000313" key="2">
    <source>
        <dbReference type="EMBL" id="CAK0852944.1"/>
    </source>
</evidence>
<dbReference type="EMBL" id="CAUYUJ010015360">
    <property type="protein sequence ID" value="CAK0852944.1"/>
    <property type="molecule type" value="Genomic_DNA"/>
</dbReference>
<gene>
    <name evidence="2" type="ORF">PCOR1329_LOCUS44587</name>
</gene>
<feature type="compositionally biased region" description="Basic and acidic residues" evidence="1">
    <location>
        <begin position="314"/>
        <end position="333"/>
    </location>
</feature>
<feature type="compositionally biased region" description="Acidic residues" evidence="1">
    <location>
        <begin position="494"/>
        <end position="506"/>
    </location>
</feature>
<feature type="region of interest" description="Disordered" evidence="1">
    <location>
        <begin position="131"/>
        <end position="199"/>
    </location>
</feature>
<accession>A0ABN9U2C2</accession>
<feature type="compositionally biased region" description="Basic and acidic residues" evidence="1">
    <location>
        <begin position="479"/>
        <end position="488"/>
    </location>
</feature>
<comment type="caution">
    <text evidence="2">The sequence shown here is derived from an EMBL/GenBank/DDBJ whole genome shotgun (WGS) entry which is preliminary data.</text>
</comment>